<evidence type="ECO:0000256" key="1">
    <source>
        <dbReference type="ARBA" id="ARBA00004651"/>
    </source>
</evidence>
<keyword evidence="4 8" id="KW-0479">Metal-binding</keyword>
<dbReference type="InterPro" id="IPR008250">
    <property type="entry name" value="ATPase_P-typ_transduc_dom_A_sf"/>
</dbReference>
<dbReference type="NCBIfam" id="TIGR01512">
    <property type="entry name" value="ATPase-IB2_Cd"/>
    <property type="match status" value="1"/>
</dbReference>
<keyword evidence="8" id="KW-0547">Nucleotide-binding</keyword>
<dbReference type="Gene3D" id="2.70.150.10">
    <property type="entry name" value="Calcium-transporting ATPase, cytoplasmic transduction domain A"/>
    <property type="match status" value="1"/>
</dbReference>
<comment type="similarity">
    <text evidence="2 8">Belongs to the cation transport ATPase (P-type) (TC 3.A.3) family. Type IB subfamily.</text>
</comment>
<keyword evidence="8" id="KW-0067">ATP-binding</keyword>
<dbReference type="InterPro" id="IPR051014">
    <property type="entry name" value="Cation_Transport_ATPase_IB"/>
</dbReference>
<dbReference type="GO" id="GO:0046872">
    <property type="term" value="F:metal ion binding"/>
    <property type="evidence" value="ECO:0007669"/>
    <property type="project" value="UniProtKB-KW"/>
</dbReference>
<sequence>MSDDCCGPVTTAPPPADACCGDSAPAAPGGTLELEDRTPWWRDRSLALPLAAGALWVTGLLLGWAGLELAGLVVHALALAAGAWTFVPGTVTRLVRGRGLARLGVGLLMTLAALGAVLLGHVGEAAALAFLFSLAEALEDRSMDRAKQGLRSLLALLPETVRVSRAAGPELVPAAELRTGDVLLLGAGDRVATDGVIVEGRSWLDTSAITGESIPVEAGPGDEVHAGSLNGSGSLSLRATADGRDNSLTQIVRLVDQAHAAKGERARLADRIARPLVPVVLVVSALVALVGLVTGEPGTWIERALVVLVAASPCAMAIAVPVTVISSIGAASRFGVVIKSGAAFEQLGTIRTVALDKTGTLTRNEPQVVEVATAEGRRREEIIALAAALESSSSHPLAGAVLAAADATGEDAAQAAEVQESPGHGLTGQIAGRAIRVGSPRWIAPGPLATRTEDMAARGMSLIVVEEDGRVIGALGVRDELRPEAASTVAALHAQGIRTVMLTGDHALTARAIAEEAGIDEVHAEQLPADKAAHVRRLAAQAPTAMVGDGINDAPALASATVGIAIGVTGTAAAVESADVVFTGTELEQLPGALAHARRGRRIMTGNIALALAIIVVLFPLALFGVLGLAAVVLIHEAAEVVVIANGMRAARAGGGDRGRSGIGTRSGAAQGSRVPVG</sequence>
<dbReference type="PRINTS" id="PR00119">
    <property type="entry name" value="CATATPASE"/>
</dbReference>
<keyword evidence="3 8" id="KW-0812">Transmembrane</keyword>
<keyword evidence="6 8" id="KW-1133">Transmembrane helix</keyword>
<dbReference type="SUPFAM" id="SSF56784">
    <property type="entry name" value="HAD-like"/>
    <property type="match status" value="1"/>
</dbReference>
<keyword evidence="12" id="KW-1185">Reference proteome</keyword>
<evidence type="ECO:0000256" key="2">
    <source>
        <dbReference type="ARBA" id="ARBA00006024"/>
    </source>
</evidence>
<dbReference type="OrthoDB" id="7059309at2"/>
<dbReference type="KEGG" id="brz:CFK38_00330"/>
<feature type="transmembrane region" description="Helical" evidence="8">
    <location>
        <begin position="608"/>
        <end position="635"/>
    </location>
</feature>
<dbReference type="GO" id="GO:0019829">
    <property type="term" value="F:ATPase-coupled monoatomic cation transmembrane transporter activity"/>
    <property type="evidence" value="ECO:0007669"/>
    <property type="project" value="InterPro"/>
</dbReference>
<evidence type="ECO:0000313" key="11">
    <source>
        <dbReference type="EMBL" id="ATG50138.1"/>
    </source>
</evidence>
<dbReference type="InterPro" id="IPR023299">
    <property type="entry name" value="ATPase_P-typ_cyto_dom_N"/>
</dbReference>
<dbReference type="InterPro" id="IPR001757">
    <property type="entry name" value="P_typ_ATPase"/>
</dbReference>
<dbReference type="SUPFAM" id="SSF81665">
    <property type="entry name" value="Calcium ATPase, transmembrane domain M"/>
    <property type="match status" value="1"/>
</dbReference>
<dbReference type="Gene3D" id="3.40.50.1000">
    <property type="entry name" value="HAD superfamily/HAD-like"/>
    <property type="match status" value="1"/>
</dbReference>
<dbReference type="AlphaFoldDB" id="A0A291GIX9"/>
<dbReference type="EMBL" id="CP023563">
    <property type="protein sequence ID" value="ATG50138.1"/>
    <property type="molecule type" value="Genomic_DNA"/>
</dbReference>
<protein>
    <submittedName>
        <fullName evidence="11">Cadmium-translocating P-type ATPase</fullName>
    </submittedName>
</protein>
<dbReference type="GO" id="GO:0005886">
    <property type="term" value="C:plasma membrane"/>
    <property type="evidence" value="ECO:0007669"/>
    <property type="project" value="UniProtKB-SubCell"/>
</dbReference>
<feature type="transmembrane region" description="Helical" evidence="8">
    <location>
        <begin position="46"/>
        <end position="64"/>
    </location>
</feature>
<reference evidence="12" key="1">
    <citation type="submission" date="2017-09" db="EMBL/GenBank/DDBJ databases">
        <title>Brachybacterium sp. VM2412.</title>
        <authorList>
            <person name="Tak E.J."/>
            <person name="Bae J.-W."/>
        </authorList>
    </citation>
    <scope>NUCLEOTIDE SEQUENCE [LARGE SCALE GENOMIC DNA]</scope>
    <source>
        <strain evidence="12">VM2412</strain>
    </source>
</reference>
<feature type="transmembrane region" description="Helical" evidence="8">
    <location>
        <begin position="272"/>
        <end position="293"/>
    </location>
</feature>
<dbReference type="Pfam" id="PF00122">
    <property type="entry name" value="E1-E2_ATPase"/>
    <property type="match status" value="1"/>
</dbReference>
<dbReference type="RefSeq" id="WP_096801278.1">
    <property type="nucleotide sequence ID" value="NZ_CP023563.1"/>
</dbReference>
<dbReference type="GO" id="GO:0015086">
    <property type="term" value="F:cadmium ion transmembrane transporter activity"/>
    <property type="evidence" value="ECO:0007669"/>
    <property type="project" value="TreeGrafter"/>
</dbReference>
<gene>
    <name evidence="11" type="primary">cadA</name>
    <name evidence="11" type="ORF">CFK38_00330</name>
</gene>
<evidence type="ECO:0000256" key="9">
    <source>
        <dbReference type="SAM" id="MobiDB-lite"/>
    </source>
</evidence>
<dbReference type="GO" id="GO:0005524">
    <property type="term" value="F:ATP binding"/>
    <property type="evidence" value="ECO:0007669"/>
    <property type="project" value="UniProtKB-UniRule"/>
</dbReference>
<dbReference type="NCBIfam" id="TIGR01494">
    <property type="entry name" value="ATPase_P-type"/>
    <property type="match status" value="1"/>
</dbReference>
<accession>A0A291GIX9</accession>
<dbReference type="GO" id="GO:0016887">
    <property type="term" value="F:ATP hydrolysis activity"/>
    <property type="evidence" value="ECO:0007669"/>
    <property type="project" value="InterPro"/>
</dbReference>
<evidence type="ECO:0000259" key="10">
    <source>
        <dbReference type="Pfam" id="PF00122"/>
    </source>
</evidence>
<dbReference type="InterPro" id="IPR023298">
    <property type="entry name" value="ATPase_P-typ_TM_dom_sf"/>
</dbReference>
<dbReference type="Gene3D" id="3.40.1110.10">
    <property type="entry name" value="Calcium-transporting ATPase, cytoplasmic domain N"/>
    <property type="match status" value="1"/>
</dbReference>
<dbReference type="InterPro" id="IPR059000">
    <property type="entry name" value="ATPase_P-type_domA"/>
</dbReference>
<evidence type="ECO:0000256" key="3">
    <source>
        <dbReference type="ARBA" id="ARBA00022692"/>
    </source>
</evidence>
<dbReference type="SUPFAM" id="SSF81653">
    <property type="entry name" value="Calcium ATPase, transduction domain A"/>
    <property type="match status" value="1"/>
</dbReference>
<evidence type="ECO:0000313" key="12">
    <source>
        <dbReference type="Proteomes" id="UP000218165"/>
    </source>
</evidence>
<organism evidence="11 12">
    <name type="scientific">Brachybacterium vulturis</name>
    <dbReference type="NCBI Taxonomy" id="2017484"/>
    <lineage>
        <taxon>Bacteria</taxon>
        <taxon>Bacillati</taxon>
        <taxon>Actinomycetota</taxon>
        <taxon>Actinomycetes</taxon>
        <taxon>Micrococcales</taxon>
        <taxon>Dermabacteraceae</taxon>
        <taxon>Brachybacterium</taxon>
    </lineage>
</organism>
<dbReference type="PANTHER" id="PTHR48085">
    <property type="entry name" value="CADMIUM/ZINC-TRANSPORTING ATPASE HMA2-RELATED"/>
    <property type="match status" value="1"/>
</dbReference>
<proteinExistence type="inferred from homology"/>
<evidence type="ECO:0000256" key="6">
    <source>
        <dbReference type="ARBA" id="ARBA00022989"/>
    </source>
</evidence>
<dbReference type="InterPro" id="IPR044492">
    <property type="entry name" value="P_typ_ATPase_HD_dom"/>
</dbReference>
<dbReference type="InterPro" id="IPR018303">
    <property type="entry name" value="ATPase_P-typ_P_site"/>
</dbReference>
<dbReference type="InterPro" id="IPR036412">
    <property type="entry name" value="HAD-like_sf"/>
</dbReference>
<dbReference type="NCBIfam" id="TIGR01525">
    <property type="entry name" value="ATPase-IB_hvy"/>
    <property type="match status" value="1"/>
</dbReference>
<dbReference type="Pfam" id="PF00702">
    <property type="entry name" value="Hydrolase"/>
    <property type="match status" value="1"/>
</dbReference>
<dbReference type="PRINTS" id="PR00941">
    <property type="entry name" value="CDATPASE"/>
</dbReference>
<evidence type="ECO:0000256" key="4">
    <source>
        <dbReference type="ARBA" id="ARBA00022723"/>
    </source>
</evidence>
<dbReference type="Proteomes" id="UP000218165">
    <property type="component" value="Chromosome"/>
</dbReference>
<evidence type="ECO:0000256" key="5">
    <source>
        <dbReference type="ARBA" id="ARBA00022967"/>
    </source>
</evidence>
<dbReference type="FunFam" id="2.70.150.10:FF:000002">
    <property type="entry name" value="Copper-transporting ATPase 1, putative"/>
    <property type="match status" value="1"/>
</dbReference>
<feature type="transmembrane region" description="Helical" evidence="8">
    <location>
        <begin position="107"/>
        <end position="135"/>
    </location>
</feature>
<feature type="region of interest" description="Disordered" evidence="9">
    <location>
        <begin position="651"/>
        <end position="678"/>
    </location>
</feature>
<dbReference type="InterPro" id="IPR023214">
    <property type="entry name" value="HAD_sf"/>
</dbReference>
<evidence type="ECO:0000256" key="8">
    <source>
        <dbReference type="RuleBase" id="RU362081"/>
    </source>
</evidence>
<feature type="transmembrane region" description="Helical" evidence="8">
    <location>
        <begin position="305"/>
        <end position="331"/>
    </location>
</feature>
<dbReference type="PANTHER" id="PTHR48085:SF5">
    <property type="entry name" value="CADMIUM_ZINC-TRANSPORTING ATPASE HMA4-RELATED"/>
    <property type="match status" value="1"/>
</dbReference>
<keyword evidence="8" id="KW-1003">Cell membrane</keyword>
<dbReference type="SFLD" id="SFLDG00002">
    <property type="entry name" value="C1.7:_P-type_atpase_like"/>
    <property type="match status" value="1"/>
</dbReference>
<dbReference type="SFLD" id="SFLDF00027">
    <property type="entry name" value="p-type_atpase"/>
    <property type="match status" value="1"/>
</dbReference>
<keyword evidence="5" id="KW-1278">Translocase</keyword>
<comment type="subcellular location">
    <subcellularLocation>
        <location evidence="1">Cell membrane</location>
        <topology evidence="1">Multi-pass membrane protein</topology>
    </subcellularLocation>
</comment>
<name>A0A291GIX9_9MICO</name>
<feature type="domain" description="P-type ATPase A" evidence="10">
    <location>
        <begin position="156"/>
        <end position="255"/>
    </location>
</feature>
<dbReference type="PROSITE" id="PS00154">
    <property type="entry name" value="ATPASE_E1_E2"/>
    <property type="match status" value="1"/>
</dbReference>
<evidence type="ECO:0000256" key="7">
    <source>
        <dbReference type="ARBA" id="ARBA00023136"/>
    </source>
</evidence>
<dbReference type="SFLD" id="SFLDS00003">
    <property type="entry name" value="Haloacid_Dehalogenase"/>
    <property type="match status" value="1"/>
</dbReference>
<feature type="transmembrane region" description="Helical" evidence="8">
    <location>
        <begin position="69"/>
        <end position="87"/>
    </location>
</feature>
<dbReference type="InterPro" id="IPR027256">
    <property type="entry name" value="P-typ_ATPase_IB"/>
</dbReference>
<keyword evidence="7 8" id="KW-0472">Membrane</keyword>